<keyword evidence="8" id="KW-1185">Reference proteome</keyword>
<dbReference type="InterPro" id="IPR015390">
    <property type="entry name" value="Rabaptin_Rab5-bd_dom"/>
</dbReference>
<dbReference type="PROSITE" id="PS50178">
    <property type="entry name" value="ZF_FYVE"/>
    <property type="match status" value="1"/>
</dbReference>
<name>A0A8R1E6W3_CAEJA</name>
<dbReference type="Proteomes" id="UP000005237">
    <property type="component" value="Unassembled WGS sequence"/>
</dbReference>
<dbReference type="AlphaFoldDB" id="A0A8R1E6W3"/>
<evidence type="ECO:0000313" key="8">
    <source>
        <dbReference type="Proteomes" id="UP000005237"/>
    </source>
</evidence>
<dbReference type="FunFam" id="1.20.5.730:FF:000005">
    <property type="entry name" value="RABaptiN (Rab effector)"/>
    <property type="match status" value="1"/>
</dbReference>
<protein>
    <submittedName>
        <fullName evidence="7">FYVE-type domain-containing protein</fullName>
    </submittedName>
</protein>
<dbReference type="GO" id="GO:0033925">
    <property type="term" value="F:mannosyl-glycoprotein endo-beta-N-acetylglucosaminidase activity"/>
    <property type="evidence" value="ECO:0007669"/>
    <property type="project" value="UniProtKB-EC"/>
</dbReference>
<reference evidence="7" key="2">
    <citation type="submission" date="2022-06" db="UniProtKB">
        <authorList>
            <consortium name="EnsemblMetazoa"/>
        </authorList>
    </citation>
    <scope>IDENTIFICATION</scope>
    <source>
        <strain evidence="7">DF5081</strain>
    </source>
</reference>
<organism evidence="7 8">
    <name type="scientific">Caenorhabditis japonica</name>
    <dbReference type="NCBI Taxonomy" id="281687"/>
    <lineage>
        <taxon>Eukaryota</taxon>
        <taxon>Metazoa</taxon>
        <taxon>Ecdysozoa</taxon>
        <taxon>Nematoda</taxon>
        <taxon>Chromadorea</taxon>
        <taxon>Rhabditida</taxon>
        <taxon>Rhabditina</taxon>
        <taxon>Rhabditomorpha</taxon>
        <taxon>Rhabditoidea</taxon>
        <taxon>Rhabditidae</taxon>
        <taxon>Peloderinae</taxon>
        <taxon>Caenorhabditis</taxon>
    </lineage>
</organism>
<evidence type="ECO:0000256" key="1">
    <source>
        <dbReference type="ARBA" id="ARBA00022723"/>
    </source>
</evidence>
<feature type="domain" description="FYVE-type" evidence="6">
    <location>
        <begin position="440"/>
        <end position="498"/>
    </location>
</feature>
<evidence type="ECO:0000256" key="4">
    <source>
        <dbReference type="PROSITE-ProRule" id="PRU00091"/>
    </source>
</evidence>
<sequence>MRGGYLEEETNRGKQFEPDKYPYTFLNWWQIDVFNYFSHHFVTIPPEEYTRISHKHGVLSLGTFITEWIPGKAICKKILENEETVEKTANSLVAIARHFGFDGWLINIENEIEPERIELLIRFCSILTQKSRESNENSRVIWYDSVLHSGRLNWQNELNTENCKFYEACDAIYLNYNWTDHKLLKSAELAPLDRIYVGVDVWARGCVGEFQCHESFALASLFRMSVALFAPGWIYEKFPDENQIVKGIQWKLLGSTRKTAQELRAEVIDLPADLDQLQFICLKNREELIETRAAKEHTEQQLRDEITVFRAQLQEERAHREEQEVSFTAEISKLQSELGSVTNKMAEATETIADQDSNIRQIRDLQSTVAELEGQVQQVQNERAAVEQTAQNYKQRCASLQQELDTSEVVQRDFVKLSQSLQIQLEKIRQSEQEVRWQWDEDVNQCSNCDTSLAKLKAKPHCLHCGKIFCATCLKNTVPSGPSHRPANVCKVCHTLLNRDTKPFFATQDK</sequence>
<dbReference type="Gene3D" id="1.20.5.730">
    <property type="entry name" value="Single helix bin"/>
    <property type="match status" value="1"/>
</dbReference>
<proteinExistence type="predicted"/>
<accession>A0A8R1E6W3</accession>
<dbReference type="InterPro" id="IPR000306">
    <property type="entry name" value="Znf_FYVE"/>
</dbReference>
<dbReference type="GO" id="GO:0005829">
    <property type="term" value="C:cytosol"/>
    <property type="evidence" value="ECO:0007669"/>
    <property type="project" value="UniProtKB-SubCell"/>
</dbReference>
<dbReference type="PANTHER" id="PTHR13246:SF1">
    <property type="entry name" value="CYTOSOLIC ENDO-BETA-N-ACETYLGLUCOSAMINIDASE"/>
    <property type="match status" value="1"/>
</dbReference>
<dbReference type="Gene3D" id="3.30.40.10">
    <property type="entry name" value="Zinc/RING finger domain, C3HC4 (zinc finger)"/>
    <property type="match status" value="1"/>
</dbReference>
<dbReference type="EnsemblMetazoa" id="CJA24317.1">
    <property type="protein sequence ID" value="CJA24317.1"/>
    <property type="gene ID" value="WBGene00179889"/>
</dbReference>
<keyword evidence="1" id="KW-0479">Metal-binding</keyword>
<feature type="coiled-coil region" evidence="5">
    <location>
        <begin position="331"/>
        <end position="410"/>
    </location>
</feature>
<dbReference type="SMART" id="SM00064">
    <property type="entry name" value="FYVE"/>
    <property type="match status" value="1"/>
</dbReference>
<dbReference type="InterPro" id="IPR013083">
    <property type="entry name" value="Znf_RING/FYVE/PHD"/>
</dbReference>
<evidence type="ECO:0000259" key="6">
    <source>
        <dbReference type="PROSITE" id="PS50178"/>
    </source>
</evidence>
<dbReference type="Pfam" id="PF01363">
    <property type="entry name" value="FYVE"/>
    <property type="match status" value="1"/>
</dbReference>
<evidence type="ECO:0000256" key="3">
    <source>
        <dbReference type="ARBA" id="ARBA00022833"/>
    </source>
</evidence>
<dbReference type="InterPro" id="IPR005201">
    <property type="entry name" value="TIM_ENGase"/>
</dbReference>
<dbReference type="GO" id="GO:0008270">
    <property type="term" value="F:zinc ion binding"/>
    <property type="evidence" value="ECO:0007669"/>
    <property type="project" value="UniProtKB-KW"/>
</dbReference>
<dbReference type="InterPro" id="IPR032979">
    <property type="entry name" value="ENGase"/>
</dbReference>
<dbReference type="Pfam" id="PF03644">
    <property type="entry name" value="Glyco_hydro_85"/>
    <property type="match status" value="1"/>
</dbReference>
<dbReference type="InterPro" id="IPR011011">
    <property type="entry name" value="Znf_FYVE_PHD"/>
</dbReference>
<dbReference type="CDD" id="cd15739">
    <property type="entry name" value="FYVE_RABE_unchar"/>
    <property type="match status" value="1"/>
</dbReference>
<dbReference type="InterPro" id="IPR017455">
    <property type="entry name" value="Znf_FYVE-rel"/>
</dbReference>
<keyword evidence="2 4" id="KW-0863">Zinc-finger</keyword>
<dbReference type="CDD" id="cd06547">
    <property type="entry name" value="GH85_ENGase"/>
    <property type="match status" value="1"/>
</dbReference>
<dbReference type="Gene3D" id="3.20.20.80">
    <property type="entry name" value="Glycosidases"/>
    <property type="match status" value="1"/>
</dbReference>
<dbReference type="PANTHER" id="PTHR13246">
    <property type="entry name" value="ENDO BETA N-ACETYLGLUCOSAMINIDASE"/>
    <property type="match status" value="1"/>
</dbReference>
<keyword evidence="3" id="KW-0862">Zinc</keyword>
<evidence type="ECO:0000313" key="7">
    <source>
        <dbReference type="EnsemblMetazoa" id="CJA24317.1"/>
    </source>
</evidence>
<evidence type="ECO:0000256" key="5">
    <source>
        <dbReference type="SAM" id="Coils"/>
    </source>
</evidence>
<keyword evidence="5" id="KW-0175">Coiled coil</keyword>
<evidence type="ECO:0000256" key="2">
    <source>
        <dbReference type="ARBA" id="ARBA00022771"/>
    </source>
</evidence>
<dbReference type="SUPFAM" id="SSF57903">
    <property type="entry name" value="FYVE/PHD zinc finger"/>
    <property type="match status" value="1"/>
</dbReference>
<dbReference type="Pfam" id="PF09311">
    <property type="entry name" value="Rab5-bind"/>
    <property type="match status" value="1"/>
</dbReference>
<reference evidence="8" key="1">
    <citation type="submission" date="2010-08" db="EMBL/GenBank/DDBJ databases">
        <authorList>
            <consortium name="Caenorhabditis japonica Sequencing Consortium"/>
            <person name="Wilson R.K."/>
        </authorList>
    </citation>
    <scope>NUCLEOTIDE SEQUENCE [LARGE SCALE GENOMIC DNA]</scope>
    <source>
        <strain evidence="8">DF5081</strain>
    </source>
</reference>